<evidence type="ECO:0000259" key="3">
    <source>
        <dbReference type="PROSITE" id="PS51186"/>
    </source>
</evidence>
<dbReference type="GO" id="GO:0016747">
    <property type="term" value="F:acyltransferase activity, transferring groups other than amino-acyl groups"/>
    <property type="evidence" value="ECO:0007669"/>
    <property type="project" value="InterPro"/>
</dbReference>
<keyword evidence="1" id="KW-0808">Transferase</keyword>
<reference evidence="4 5" key="1">
    <citation type="submission" date="2017-08" db="EMBL/GenBank/DDBJ databases">
        <authorList>
            <person name="de Groot N.N."/>
        </authorList>
    </citation>
    <scope>NUCLEOTIDE SEQUENCE [LARGE SCALE GENOMIC DNA]</scope>
    <source>
        <strain evidence="4 5">USBA 352</strain>
    </source>
</reference>
<name>A0A285R817_9HYPH</name>
<dbReference type="EMBL" id="OBML01000001">
    <property type="protein sequence ID" value="SOB90240.1"/>
    <property type="molecule type" value="Genomic_DNA"/>
</dbReference>
<proteinExistence type="predicted"/>
<evidence type="ECO:0000256" key="2">
    <source>
        <dbReference type="ARBA" id="ARBA00023315"/>
    </source>
</evidence>
<keyword evidence="2" id="KW-0012">Acyltransferase</keyword>
<gene>
    <name evidence="4" type="ORF">SAMN05421512_101410</name>
</gene>
<accession>A0A285R817</accession>
<feature type="domain" description="N-acetyltransferase" evidence="3">
    <location>
        <begin position="3"/>
        <end position="137"/>
    </location>
</feature>
<dbReference type="InterPro" id="IPR050832">
    <property type="entry name" value="Bact_Acetyltransf"/>
</dbReference>
<dbReference type="STRING" id="538381.GCA_001696535_01537"/>
<dbReference type="Proteomes" id="UP000219331">
    <property type="component" value="Unassembled WGS sequence"/>
</dbReference>
<dbReference type="InterPro" id="IPR016181">
    <property type="entry name" value="Acyl_CoA_acyltransferase"/>
</dbReference>
<dbReference type="Gene3D" id="3.40.630.30">
    <property type="match status" value="1"/>
</dbReference>
<evidence type="ECO:0000313" key="4">
    <source>
        <dbReference type="EMBL" id="SOB90240.1"/>
    </source>
</evidence>
<dbReference type="SUPFAM" id="SSF55729">
    <property type="entry name" value="Acyl-CoA N-acyltransferases (Nat)"/>
    <property type="match status" value="1"/>
</dbReference>
<dbReference type="OrthoDB" id="9799092at2"/>
<dbReference type="Pfam" id="PF00583">
    <property type="entry name" value="Acetyltransf_1"/>
    <property type="match status" value="1"/>
</dbReference>
<evidence type="ECO:0000313" key="5">
    <source>
        <dbReference type="Proteomes" id="UP000219331"/>
    </source>
</evidence>
<evidence type="ECO:0000256" key="1">
    <source>
        <dbReference type="ARBA" id="ARBA00022679"/>
    </source>
</evidence>
<dbReference type="PANTHER" id="PTHR43877">
    <property type="entry name" value="AMINOALKYLPHOSPHONATE N-ACETYLTRANSFERASE-RELATED-RELATED"/>
    <property type="match status" value="1"/>
</dbReference>
<protein>
    <submittedName>
        <fullName evidence="4">N-acetylglutamate synthase, GNAT family</fullName>
    </submittedName>
</protein>
<sequence>MTVTIRAKTEDDHAAVVELLTRRWTSPEILIEGEMIDASRLPGFIALDEDGEIVGLVTLIQRAREWEILTLDSLNRWGGIGTLLLKAVAGAAVENGIRRLLVRTSNDNLDAFRFYQRRDFRLEKIVPGAIDEERKLKPEIPMLGEYGIPIRDEVVFARAL</sequence>
<dbReference type="InterPro" id="IPR000182">
    <property type="entry name" value="GNAT_dom"/>
</dbReference>
<dbReference type="AlphaFoldDB" id="A0A285R817"/>
<dbReference type="PROSITE" id="PS51186">
    <property type="entry name" value="GNAT"/>
    <property type="match status" value="1"/>
</dbReference>
<keyword evidence="5" id="KW-1185">Reference proteome</keyword>
<dbReference type="RefSeq" id="WP_067218384.1">
    <property type="nucleotide sequence ID" value="NZ_JAJGNR010000001.1"/>
</dbReference>
<organism evidence="4 5">
    <name type="scientific">Stappia indica</name>
    <dbReference type="NCBI Taxonomy" id="538381"/>
    <lineage>
        <taxon>Bacteria</taxon>
        <taxon>Pseudomonadati</taxon>
        <taxon>Pseudomonadota</taxon>
        <taxon>Alphaproteobacteria</taxon>
        <taxon>Hyphomicrobiales</taxon>
        <taxon>Stappiaceae</taxon>
        <taxon>Stappia</taxon>
    </lineage>
</organism>